<dbReference type="Proteomes" id="UP000253945">
    <property type="component" value="Unassembled WGS sequence"/>
</dbReference>
<dbReference type="EMBL" id="QEQF01000005">
    <property type="protein sequence ID" value="RDF10111.1"/>
    <property type="molecule type" value="Genomic_DNA"/>
</dbReference>
<protein>
    <recommendedName>
        <fullName evidence="1">ATPase dynein-related AAA domain-containing protein</fullName>
    </recommendedName>
</protein>
<gene>
    <name evidence="2" type="ORF">DPV92_05940</name>
</gene>
<accession>A0A369ZMV3</accession>
<feature type="domain" description="ATPase dynein-related AAA" evidence="1">
    <location>
        <begin position="164"/>
        <end position="297"/>
    </location>
</feature>
<name>A0A369ZMV3_9PAST</name>
<comment type="caution">
    <text evidence="2">The sequence shown here is derived from an EMBL/GenBank/DDBJ whole genome shotgun (WGS) entry which is preliminary data.</text>
</comment>
<dbReference type="SUPFAM" id="SSF52540">
    <property type="entry name" value="P-loop containing nucleoside triphosphate hydrolases"/>
    <property type="match status" value="1"/>
</dbReference>
<evidence type="ECO:0000313" key="3">
    <source>
        <dbReference type="Proteomes" id="UP000253945"/>
    </source>
</evidence>
<dbReference type="Gene3D" id="3.40.50.300">
    <property type="entry name" value="P-loop containing nucleotide triphosphate hydrolases"/>
    <property type="match status" value="1"/>
</dbReference>
<dbReference type="GO" id="GO:0005524">
    <property type="term" value="F:ATP binding"/>
    <property type="evidence" value="ECO:0007669"/>
    <property type="project" value="InterPro"/>
</dbReference>
<dbReference type="RefSeq" id="WP_111354098.1">
    <property type="nucleotide sequence ID" value="NZ_QEQF01000005.1"/>
</dbReference>
<proteinExistence type="predicted"/>
<dbReference type="GO" id="GO:0016887">
    <property type="term" value="F:ATP hydrolysis activity"/>
    <property type="evidence" value="ECO:0007669"/>
    <property type="project" value="InterPro"/>
</dbReference>
<organism evidence="2 3">
    <name type="scientific">Haemophilus paraphrohaemolyticus</name>
    <dbReference type="NCBI Taxonomy" id="736"/>
    <lineage>
        <taxon>Bacteria</taxon>
        <taxon>Pseudomonadati</taxon>
        <taxon>Pseudomonadota</taxon>
        <taxon>Gammaproteobacteria</taxon>
        <taxon>Pasteurellales</taxon>
        <taxon>Pasteurellaceae</taxon>
        <taxon>Haemophilus</taxon>
    </lineage>
</organism>
<dbReference type="AlphaFoldDB" id="A0A369ZMV3"/>
<reference evidence="2 3" key="1">
    <citation type="submission" date="2018-05" db="EMBL/GenBank/DDBJ databases">
        <title>Draft Genome Sequences for a Diverse set of 7 Haemophilus Species.</title>
        <authorList>
            <person name="Nichols M."/>
            <person name="Topaz N."/>
            <person name="Wang X."/>
            <person name="Wang X."/>
            <person name="Boxrud D."/>
        </authorList>
    </citation>
    <scope>NUCLEOTIDE SEQUENCE [LARGE SCALE GENOMIC DNA]</scope>
    <source>
        <strain evidence="2 3">C2014016342</strain>
    </source>
</reference>
<dbReference type="InterPro" id="IPR027417">
    <property type="entry name" value="P-loop_NTPase"/>
</dbReference>
<keyword evidence="3" id="KW-1185">Reference proteome</keyword>
<sequence>MSELVWIHRTNANELGISQTVDGTGRGSFFLVPVEARKIFFPERDFSVNPDISEQVQLHFIDQNETVTVSYSKPNSKTEHRLSLSGLTRFIGEDKQISPNKIICFYRKDNIIHFSTVKEDSIYGNLLNEFPTRGKTNNLVTETVFDNINKELNASTLPLPKPFLLLAGVSGTGKSRFVRQQAEKTGEFQLVAVRPDWHEPSDLLGYVSRLSGKAEYVMTDVLKFIVKAWQAVENAGLIANREVSGLHEQLADVPPFWLCLDEMNLAPVEQYFADYLAVLETRKWTWNEERFSYQTEALLSATAWEEIEGFKESLNISDALWDFFQQNGIGIPFNLIVAGTVNMDETTHAFSRKVLDRALSFDFSKFYPNDFTAFFEPKTQPKLLGYPIYSQAKEDEHSAKSIAFLTALNEKLKETPFELAYRALNELLLSVSAFQPQDERALQAVWDDFVMTKVLPRIEGDENKIGSVLDDLKAVLKTKLGEIWDNPRPDLWREKVDGSELEIDCRCRPKLERMQKQLTERGMVSFW</sequence>
<evidence type="ECO:0000313" key="2">
    <source>
        <dbReference type="EMBL" id="RDF10111.1"/>
    </source>
</evidence>
<dbReference type="InterPro" id="IPR011704">
    <property type="entry name" value="ATPase_dyneun-rel_AAA"/>
</dbReference>
<dbReference type="Pfam" id="PF07728">
    <property type="entry name" value="AAA_5"/>
    <property type="match status" value="1"/>
</dbReference>
<evidence type="ECO:0000259" key="1">
    <source>
        <dbReference type="Pfam" id="PF07728"/>
    </source>
</evidence>